<evidence type="ECO:0000256" key="6">
    <source>
        <dbReference type="SAM" id="Phobius"/>
    </source>
</evidence>
<dbReference type="PANTHER" id="PTHR43390:SF1">
    <property type="entry name" value="CHLOROPLAST PROCESSING PEPTIDASE"/>
    <property type="match status" value="1"/>
</dbReference>
<feature type="active site" evidence="5">
    <location>
        <position position="96"/>
    </location>
</feature>
<evidence type="ECO:0000256" key="2">
    <source>
        <dbReference type="ARBA" id="ARBA00009370"/>
    </source>
</evidence>
<evidence type="ECO:0000259" key="7">
    <source>
        <dbReference type="Pfam" id="PF10502"/>
    </source>
</evidence>
<feature type="transmembrane region" description="Helical" evidence="6">
    <location>
        <begin position="12"/>
        <end position="31"/>
    </location>
</feature>
<keyword evidence="4" id="KW-0378">Hydrolase</keyword>
<proteinExistence type="inferred from homology"/>
<keyword evidence="6" id="KW-0812">Transmembrane</keyword>
<dbReference type="GO" id="GO:0005886">
    <property type="term" value="C:plasma membrane"/>
    <property type="evidence" value="ECO:0007669"/>
    <property type="project" value="UniProtKB-SubCell"/>
</dbReference>
<comment type="similarity">
    <text evidence="2">Belongs to the peptidase S26 family.</text>
</comment>
<dbReference type="PROSITE" id="PS00501">
    <property type="entry name" value="SPASE_I_1"/>
    <property type="match status" value="1"/>
</dbReference>
<dbReference type="SUPFAM" id="SSF51306">
    <property type="entry name" value="LexA/Signal peptidase"/>
    <property type="match status" value="1"/>
</dbReference>
<dbReference type="Pfam" id="PF10502">
    <property type="entry name" value="Peptidase_S26"/>
    <property type="match status" value="2"/>
</dbReference>
<dbReference type="RefSeq" id="WP_132596280.1">
    <property type="nucleotide sequence ID" value="NZ_SMKO01000040.1"/>
</dbReference>
<feature type="domain" description="Peptidase S26" evidence="7">
    <location>
        <begin position="112"/>
        <end position="154"/>
    </location>
</feature>
<dbReference type="GO" id="GO:0006465">
    <property type="term" value="P:signal peptide processing"/>
    <property type="evidence" value="ECO:0007669"/>
    <property type="project" value="InterPro"/>
</dbReference>
<evidence type="ECO:0000256" key="5">
    <source>
        <dbReference type="PIRSR" id="PIRSR600223-1"/>
    </source>
</evidence>
<reference evidence="8 9" key="1">
    <citation type="submission" date="2019-03" db="EMBL/GenBank/DDBJ databases">
        <title>Draft genome sequences of novel Actinobacteria.</title>
        <authorList>
            <person name="Sahin N."/>
            <person name="Ay H."/>
            <person name="Saygin H."/>
        </authorList>
    </citation>
    <scope>NUCLEOTIDE SEQUENCE [LARGE SCALE GENOMIC DNA]</scope>
    <source>
        <strain evidence="8 9">KC310</strain>
    </source>
</reference>
<comment type="subcellular location">
    <subcellularLocation>
        <location evidence="1">Cell membrane</location>
        <topology evidence="1">Single-pass type II membrane protein</topology>
    </subcellularLocation>
</comment>
<dbReference type="InterPro" id="IPR036286">
    <property type="entry name" value="LexA/Signal_pep-like_sf"/>
</dbReference>
<evidence type="ECO:0000256" key="1">
    <source>
        <dbReference type="ARBA" id="ARBA00004401"/>
    </source>
</evidence>
<dbReference type="InterPro" id="IPR000223">
    <property type="entry name" value="Pept_S26A_signal_pept_1"/>
</dbReference>
<evidence type="ECO:0000256" key="4">
    <source>
        <dbReference type="ARBA" id="ARBA00022801"/>
    </source>
</evidence>
<evidence type="ECO:0000313" key="8">
    <source>
        <dbReference type="EMBL" id="TDD05262.1"/>
    </source>
</evidence>
<dbReference type="EMBL" id="SMKO01000040">
    <property type="protein sequence ID" value="TDD05262.1"/>
    <property type="molecule type" value="Genomic_DNA"/>
</dbReference>
<dbReference type="Gene3D" id="2.10.109.10">
    <property type="entry name" value="Umud Fragment, subunit A"/>
    <property type="match status" value="1"/>
</dbReference>
<dbReference type="CDD" id="cd06530">
    <property type="entry name" value="S26_SPase_I"/>
    <property type="match status" value="1"/>
</dbReference>
<keyword evidence="6" id="KW-0472">Membrane</keyword>
<keyword evidence="9" id="KW-1185">Reference proteome</keyword>
<evidence type="ECO:0000256" key="3">
    <source>
        <dbReference type="ARBA" id="ARBA00022670"/>
    </source>
</evidence>
<dbReference type="GO" id="GO:0004252">
    <property type="term" value="F:serine-type endopeptidase activity"/>
    <property type="evidence" value="ECO:0007669"/>
    <property type="project" value="InterPro"/>
</dbReference>
<sequence length="169" mass="17901">MTGPGAGGRTLLLTVVLLGVGAAVFAVLRWVRRNTVLVTVEGHSMEPTLHDGDRVLVRRRKAARLKPADIVVLDPPDTVVEAGAVRRSPVTGLQVKRLVALPGQPVPPELRAVVRSDRVPSGTVLVLSDNLDRGLDSRAWGPYPAAGVLGVVLFRPLGAIPPRRPGTDS</sequence>
<dbReference type="AlphaFoldDB" id="A0A4R4VID6"/>
<gene>
    <name evidence="8" type="ORF">E1292_17545</name>
</gene>
<feature type="active site" evidence="5">
    <location>
        <position position="44"/>
    </location>
</feature>
<dbReference type="PANTHER" id="PTHR43390">
    <property type="entry name" value="SIGNAL PEPTIDASE I"/>
    <property type="match status" value="1"/>
</dbReference>
<evidence type="ECO:0000313" key="9">
    <source>
        <dbReference type="Proteomes" id="UP000295258"/>
    </source>
</evidence>
<keyword evidence="3" id="KW-0645">Protease</keyword>
<protein>
    <submittedName>
        <fullName evidence="8">S26 family signal peptidase</fullName>
    </submittedName>
</protein>
<dbReference type="PRINTS" id="PR00727">
    <property type="entry name" value="LEADERPTASE"/>
</dbReference>
<feature type="domain" description="Peptidase S26" evidence="7">
    <location>
        <begin position="21"/>
        <end position="106"/>
    </location>
</feature>
<comment type="caution">
    <text evidence="8">The sequence shown here is derived from an EMBL/GenBank/DDBJ whole genome shotgun (WGS) entry which is preliminary data.</text>
</comment>
<dbReference type="InterPro" id="IPR019756">
    <property type="entry name" value="Pept_S26A_signal_pept_1_Ser-AS"/>
</dbReference>
<organism evidence="8 9">
    <name type="scientific">Nonomuraea deserti</name>
    <dbReference type="NCBI Taxonomy" id="1848322"/>
    <lineage>
        <taxon>Bacteria</taxon>
        <taxon>Bacillati</taxon>
        <taxon>Actinomycetota</taxon>
        <taxon>Actinomycetes</taxon>
        <taxon>Streptosporangiales</taxon>
        <taxon>Streptosporangiaceae</taxon>
        <taxon>Nonomuraea</taxon>
    </lineage>
</organism>
<dbReference type="Proteomes" id="UP000295258">
    <property type="component" value="Unassembled WGS sequence"/>
</dbReference>
<name>A0A4R4VID6_9ACTN</name>
<keyword evidence="6" id="KW-1133">Transmembrane helix</keyword>
<dbReference type="InterPro" id="IPR019533">
    <property type="entry name" value="Peptidase_S26"/>
</dbReference>
<accession>A0A4R4VID6</accession>